<dbReference type="PANTHER" id="PTHR12692">
    <property type="entry name" value="DOLICHYL-DIPHOSPHOOLIGOSACCHARIDE--PROTEIN GLYCOSYLTRANSFERASE-RELATED"/>
    <property type="match status" value="1"/>
</dbReference>
<feature type="transmembrane region" description="Helical" evidence="5">
    <location>
        <begin position="241"/>
        <end position="264"/>
    </location>
</feature>
<gene>
    <name evidence="7" type="ORF">PUMCH_004140</name>
</gene>
<evidence type="ECO:0000256" key="1">
    <source>
        <dbReference type="ARBA" id="ARBA00004141"/>
    </source>
</evidence>
<dbReference type="Gene3D" id="3.40.30.10">
    <property type="entry name" value="Glutaredoxin"/>
    <property type="match status" value="1"/>
</dbReference>
<evidence type="ECO:0000256" key="5">
    <source>
        <dbReference type="SAM" id="Phobius"/>
    </source>
</evidence>
<dbReference type="InterPro" id="IPR021149">
    <property type="entry name" value="OligosaccharylTrfase_OST3/OST6"/>
</dbReference>
<reference evidence="7 8" key="1">
    <citation type="submission" date="2023-10" db="EMBL/GenBank/DDBJ databases">
        <title>Draft Genome Sequence of Candida saopaulonensis from a very Premature Infant with Sepsis.</title>
        <authorList>
            <person name="Ning Y."/>
            <person name="Dai R."/>
            <person name="Xiao M."/>
            <person name="Xu Y."/>
            <person name="Yan Q."/>
            <person name="Zhang L."/>
        </authorList>
    </citation>
    <scope>NUCLEOTIDE SEQUENCE [LARGE SCALE GENOMIC DNA]</scope>
    <source>
        <strain evidence="7 8">19XY460</strain>
    </source>
</reference>
<evidence type="ECO:0000256" key="6">
    <source>
        <dbReference type="SAM" id="SignalP"/>
    </source>
</evidence>
<feature type="transmembrane region" description="Helical" evidence="5">
    <location>
        <begin position="327"/>
        <end position="346"/>
    </location>
</feature>
<dbReference type="GO" id="GO:0018279">
    <property type="term" value="P:protein N-linked glycosylation via asparagine"/>
    <property type="evidence" value="ECO:0007669"/>
    <property type="project" value="TreeGrafter"/>
</dbReference>
<dbReference type="PANTHER" id="PTHR12692:SF3">
    <property type="entry name" value="DOLICHYL-DIPHOSPHOOLIGOSACCHARIDE--PROTEIN GLYCOSYLTRANSFERASE SUBUNIT OST6"/>
    <property type="match status" value="1"/>
</dbReference>
<keyword evidence="3 5" id="KW-1133">Transmembrane helix</keyword>
<protein>
    <submittedName>
        <fullName evidence="7">Uncharacterized protein</fullName>
    </submittedName>
</protein>
<feature type="signal peptide" evidence="6">
    <location>
        <begin position="1"/>
        <end position="22"/>
    </location>
</feature>
<feature type="transmembrane region" description="Helical" evidence="5">
    <location>
        <begin position="284"/>
        <end position="307"/>
    </location>
</feature>
<evidence type="ECO:0000256" key="4">
    <source>
        <dbReference type="ARBA" id="ARBA00023136"/>
    </source>
</evidence>
<keyword evidence="6" id="KW-0732">Signal</keyword>
<evidence type="ECO:0000313" key="8">
    <source>
        <dbReference type="Proteomes" id="UP001338582"/>
    </source>
</evidence>
<dbReference type="KEGG" id="asau:88175201"/>
<organism evidence="7 8">
    <name type="scientific">Australozyma saopauloensis</name>
    <dbReference type="NCBI Taxonomy" id="291208"/>
    <lineage>
        <taxon>Eukaryota</taxon>
        <taxon>Fungi</taxon>
        <taxon>Dikarya</taxon>
        <taxon>Ascomycota</taxon>
        <taxon>Saccharomycotina</taxon>
        <taxon>Pichiomycetes</taxon>
        <taxon>Metschnikowiaceae</taxon>
        <taxon>Australozyma</taxon>
    </lineage>
</organism>
<evidence type="ECO:0000256" key="2">
    <source>
        <dbReference type="ARBA" id="ARBA00022692"/>
    </source>
</evidence>
<evidence type="ECO:0000256" key="3">
    <source>
        <dbReference type="ARBA" id="ARBA00022989"/>
    </source>
</evidence>
<keyword evidence="2 5" id="KW-0812">Transmembrane</keyword>
<name>A0AAX4HEI0_9ASCO</name>
<dbReference type="Pfam" id="PF04756">
    <property type="entry name" value="OST3_OST6"/>
    <property type="match status" value="1"/>
</dbReference>
<keyword evidence="4 5" id="KW-0472">Membrane</keyword>
<dbReference type="EMBL" id="CP138898">
    <property type="protein sequence ID" value="WPK26779.1"/>
    <property type="molecule type" value="Genomic_DNA"/>
</dbReference>
<keyword evidence="8" id="KW-1185">Reference proteome</keyword>
<dbReference type="AlphaFoldDB" id="A0AAX4HEI0"/>
<dbReference type="Proteomes" id="UP001338582">
    <property type="component" value="Chromosome 5"/>
</dbReference>
<feature type="transmembrane region" description="Helical" evidence="5">
    <location>
        <begin position="203"/>
        <end position="221"/>
    </location>
</feature>
<accession>A0AAX4HEI0</accession>
<evidence type="ECO:0000313" key="7">
    <source>
        <dbReference type="EMBL" id="WPK26779.1"/>
    </source>
</evidence>
<feature type="chain" id="PRO_5043522711" evidence="6">
    <location>
        <begin position="23"/>
        <end position="362"/>
    </location>
</feature>
<dbReference type="GeneID" id="88175201"/>
<proteinExistence type="predicted"/>
<dbReference type="GO" id="GO:0008250">
    <property type="term" value="C:oligosaccharyltransferase complex"/>
    <property type="evidence" value="ECO:0007669"/>
    <property type="project" value="TreeGrafter"/>
</dbReference>
<dbReference type="RefSeq" id="XP_062879158.1">
    <property type="nucleotide sequence ID" value="XM_063023088.1"/>
</dbReference>
<comment type="subcellular location">
    <subcellularLocation>
        <location evidence="1">Membrane</location>
        <topology evidence="1">Multi-pass membrane protein</topology>
    </subcellularLocation>
</comment>
<sequence length="362" mass="40689">MQILNPFCILAVCLSAAVRVLAQIADLDGGLPISELTKASDSFVYQVSNSDISAFSTYQRDHFTLLVVTSTDERHGCETCVHWKSILRKVALAWYHDYLDMNYLFIAEVDIVDESNMGLISAMQLTTVPQIWLIPPTHLANEYRGEQYNVGKDALNWVMNDLVGEPRSIYQLPHVPLEEQAFKFADWLAGSVQKPIMLRQENAPMKFVTTFGLTFLAIMLVKKKGPSVITDFVSKSKVYQVIYFTFLYLLLGGFMFSLITPVPFLAKNDKNEVIYISGGNSYQFGVEMVIVGATYFALGVLIIALCYVGQYKVRKDTIIKSESTKGLLVLVVSGALYVASSVLTSICLRKDHEYPYHFTKLF</sequence>